<feature type="compositionally biased region" description="Basic residues" evidence="1">
    <location>
        <begin position="162"/>
        <end position="174"/>
    </location>
</feature>
<evidence type="ECO:0000256" key="1">
    <source>
        <dbReference type="SAM" id="MobiDB-lite"/>
    </source>
</evidence>
<feature type="region of interest" description="Disordered" evidence="1">
    <location>
        <begin position="276"/>
        <end position="332"/>
    </location>
</feature>
<organism evidence="2 3">
    <name type="scientific">Botryobasidium botryosum (strain FD-172 SS1)</name>
    <dbReference type="NCBI Taxonomy" id="930990"/>
    <lineage>
        <taxon>Eukaryota</taxon>
        <taxon>Fungi</taxon>
        <taxon>Dikarya</taxon>
        <taxon>Basidiomycota</taxon>
        <taxon>Agaricomycotina</taxon>
        <taxon>Agaricomycetes</taxon>
        <taxon>Cantharellales</taxon>
        <taxon>Botryobasidiaceae</taxon>
        <taxon>Botryobasidium</taxon>
    </lineage>
</organism>
<dbReference type="HOGENOM" id="CLU_838250_0_0_1"/>
<dbReference type="EMBL" id="KL198043">
    <property type="protein sequence ID" value="KDQ13462.1"/>
    <property type="molecule type" value="Genomic_DNA"/>
</dbReference>
<feature type="compositionally biased region" description="Gly residues" evidence="1">
    <location>
        <begin position="213"/>
        <end position="224"/>
    </location>
</feature>
<sequence length="332" mass="35027">MRGKRKRNGLVVSKQKRRGSSIAAACIGEQHGGQVGPLPGSQLPQVLHQLQVHARRERVIAPVGFDADCLGRDARQFRRAPVFHSSQLCHDHGVPQPAQDKELRGARRAALPLQAWIAGNERLIPRLVGAIRALELAVGISEPGGRFARARLGRSMSGASGRQRRSWRRGRRRDGRGGGGESRGGGGGGDGDGGGRGAGGSGGGRSKGRGGRRGGGGGGGGSGGDWRRGRGSGAEGGHDRLERLPSDAALFHQARPHAFMRSLPVYRSPCRCARAENNGDVVRGPTAINSSPSDNLGSREKRAREKRGEGGRARGSRGQRAAQHKHPRARGL</sequence>
<feature type="compositionally biased region" description="Gly residues" evidence="1">
    <location>
        <begin position="177"/>
        <end position="205"/>
    </location>
</feature>
<feature type="region of interest" description="Disordered" evidence="1">
    <location>
        <begin position="151"/>
        <end position="240"/>
    </location>
</feature>
<feature type="compositionally biased region" description="Basic residues" evidence="1">
    <location>
        <begin position="314"/>
        <end position="332"/>
    </location>
</feature>
<dbReference type="AlphaFoldDB" id="A0A067MNK8"/>
<feature type="compositionally biased region" description="Polar residues" evidence="1">
    <location>
        <begin position="287"/>
        <end position="296"/>
    </location>
</feature>
<reference evidence="3" key="1">
    <citation type="journal article" date="2014" name="Proc. Natl. Acad. Sci. U.S.A.">
        <title>Extensive sampling of basidiomycete genomes demonstrates inadequacy of the white-rot/brown-rot paradigm for wood decay fungi.</title>
        <authorList>
            <person name="Riley R."/>
            <person name="Salamov A.A."/>
            <person name="Brown D.W."/>
            <person name="Nagy L.G."/>
            <person name="Floudas D."/>
            <person name="Held B.W."/>
            <person name="Levasseur A."/>
            <person name="Lombard V."/>
            <person name="Morin E."/>
            <person name="Otillar R."/>
            <person name="Lindquist E.A."/>
            <person name="Sun H."/>
            <person name="LaButti K.M."/>
            <person name="Schmutz J."/>
            <person name="Jabbour D."/>
            <person name="Luo H."/>
            <person name="Baker S.E."/>
            <person name="Pisabarro A.G."/>
            <person name="Walton J.D."/>
            <person name="Blanchette R.A."/>
            <person name="Henrissat B."/>
            <person name="Martin F."/>
            <person name="Cullen D."/>
            <person name="Hibbett D.S."/>
            <person name="Grigoriev I.V."/>
        </authorList>
    </citation>
    <scope>NUCLEOTIDE SEQUENCE [LARGE SCALE GENOMIC DNA]</scope>
    <source>
        <strain evidence="3">FD-172 SS1</strain>
    </source>
</reference>
<gene>
    <name evidence="2" type="ORF">BOTBODRAFT_146111</name>
</gene>
<dbReference type="Proteomes" id="UP000027195">
    <property type="component" value="Unassembled WGS sequence"/>
</dbReference>
<feature type="non-terminal residue" evidence="2">
    <location>
        <position position="332"/>
    </location>
</feature>
<proteinExistence type="predicted"/>
<keyword evidence="3" id="KW-1185">Reference proteome</keyword>
<name>A0A067MNK8_BOTB1</name>
<protein>
    <submittedName>
        <fullName evidence="2">Uncharacterized protein</fullName>
    </submittedName>
</protein>
<evidence type="ECO:0000313" key="3">
    <source>
        <dbReference type="Proteomes" id="UP000027195"/>
    </source>
</evidence>
<accession>A0A067MNK8</accession>
<dbReference type="InParanoid" id="A0A067MNK8"/>
<evidence type="ECO:0000313" key="2">
    <source>
        <dbReference type="EMBL" id="KDQ13462.1"/>
    </source>
</evidence>
<feature type="compositionally biased region" description="Basic and acidic residues" evidence="1">
    <location>
        <begin position="297"/>
        <end position="312"/>
    </location>
</feature>